<protein>
    <submittedName>
        <fullName evidence="2">SgcJ/EcaC family oxidoreductase</fullName>
    </submittedName>
</protein>
<sequence>MEAAFNRHDADALDSHFTQNATWVNVIGEKLSGWNEINKVHKIILTGPLSNSYSKYTVDNISFINSNVAVVHVHQYSTTSDGKRIDGGQESIAIYVMVKETEVWKLAAGQNTLLKSV</sequence>
<dbReference type="AlphaFoldDB" id="A0A559J4A3"/>
<evidence type="ECO:0000313" key="2">
    <source>
        <dbReference type="EMBL" id="TVX94718.1"/>
    </source>
</evidence>
<dbReference type="Proteomes" id="UP000318102">
    <property type="component" value="Unassembled WGS sequence"/>
</dbReference>
<evidence type="ECO:0000313" key="3">
    <source>
        <dbReference type="Proteomes" id="UP000318102"/>
    </source>
</evidence>
<keyword evidence="3" id="KW-1185">Reference proteome</keyword>
<reference evidence="2 3" key="1">
    <citation type="submission" date="2019-07" db="EMBL/GenBank/DDBJ databases">
        <authorList>
            <person name="Kim J."/>
        </authorList>
    </citation>
    <scope>NUCLEOTIDE SEQUENCE [LARGE SCALE GENOMIC DNA]</scope>
    <source>
        <strain evidence="2 3">N4</strain>
    </source>
</reference>
<dbReference type="OrthoDB" id="582247at2"/>
<dbReference type="NCBIfam" id="TIGR02246">
    <property type="entry name" value="SgcJ/EcaC family oxidoreductase"/>
    <property type="match status" value="1"/>
</dbReference>
<comment type="caution">
    <text evidence="2">The sequence shown here is derived from an EMBL/GenBank/DDBJ whole genome shotgun (WGS) entry which is preliminary data.</text>
</comment>
<dbReference type="EMBL" id="VNJK01000001">
    <property type="protein sequence ID" value="TVX94718.1"/>
    <property type="molecule type" value="Genomic_DNA"/>
</dbReference>
<dbReference type="Gene3D" id="3.10.450.50">
    <property type="match status" value="1"/>
</dbReference>
<dbReference type="Pfam" id="PF14534">
    <property type="entry name" value="DUF4440"/>
    <property type="match status" value="1"/>
</dbReference>
<evidence type="ECO:0000259" key="1">
    <source>
        <dbReference type="Pfam" id="PF14534"/>
    </source>
</evidence>
<dbReference type="InterPro" id="IPR032710">
    <property type="entry name" value="NTF2-like_dom_sf"/>
</dbReference>
<dbReference type="SUPFAM" id="SSF54427">
    <property type="entry name" value="NTF2-like"/>
    <property type="match status" value="1"/>
</dbReference>
<dbReference type="InterPro" id="IPR011944">
    <property type="entry name" value="Steroid_delta5-4_isomerase"/>
</dbReference>
<gene>
    <name evidence="2" type="ORF">FPZ44_12555</name>
</gene>
<feature type="domain" description="DUF4440" evidence="1">
    <location>
        <begin position="2"/>
        <end position="106"/>
    </location>
</feature>
<accession>A0A559J4A3</accession>
<dbReference type="InterPro" id="IPR027843">
    <property type="entry name" value="DUF4440"/>
</dbReference>
<organism evidence="2 3">
    <name type="scientific">Paenibacillus agilis</name>
    <dbReference type="NCBI Taxonomy" id="3020863"/>
    <lineage>
        <taxon>Bacteria</taxon>
        <taxon>Bacillati</taxon>
        <taxon>Bacillota</taxon>
        <taxon>Bacilli</taxon>
        <taxon>Bacillales</taxon>
        <taxon>Paenibacillaceae</taxon>
        <taxon>Paenibacillus</taxon>
    </lineage>
</organism>
<proteinExistence type="predicted"/>
<name>A0A559J4A3_9BACL</name>